<dbReference type="Proteomes" id="UP001057279">
    <property type="component" value="Linkage Group LG01"/>
</dbReference>
<gene>
    <name evidence="1" type="ORF">MJG53_002278</name>
</gene>
<reference evidence="1" key="1">
    <citation type="submission" date="2022-03" db="EMBL/GenBank/DDBJ databases">
        <title>Genomic analyses of argali, domestic sheep and their hybrids provide insights into chromosomal evolution, heterosis and genetic basis of agronomic traits.</title>
        <authorList>
            <person name="Li M."/>
        </authorList>
    </citation>
    <scope>NUCLEOTIDE SEQUENCE</scope>
    <source>
        <strain evidence="1">F1 hybrid</strain>
    </source>
</reference>
<evidence type="ECO:0000313" key="2">
    <source>
        <dbReference type="Proteomes" id="UP001057279"/>
    </source>
</evidence>
<evidence type="ECO:0000313" key="1">
    <source>
        <dbReference type="EMBL" id="KAI4591229.1"/>
    </source>
</evidence>
<name>A0ACB9VMG6_9CETA</name>
<keyword evidence="2" id="KW-1185">Reference proteome</keyword>
<comment type="caution">
    <text evidence="1">The sequence shown here is derived from an EMBL/GenBank/DDBJ whole genome shotgun (WGS) entry which is preliminary data.</text>
</comment>
<proteinExistence type="predicted"/>
<protein>
    <submittedName>
        <fullName evidence="1">Uncharacterized protein</fullName>
    </submittedName>
</protein>
<sequence length="180" mass="20397">MWRCWCWSVFGLEFLGCEFSPFGEWIPCDPSQRRGLRRAQGPLEPAPLTQTTGYHWTLAFQSGLRRGYTKGRQEVGRSLPRLFGSVALLLCLQYHTQGLTKDNQRKRCMFTRATLALSRAVSMILRGLLTPWFSDAQSWVLVPLALQLLQPENRKKNPTGALCPQQQLSTSQGSGLERPT</sequence>
<accession>A0ACB9VMG6</accession>
<dbReference type="EMBL" id="CM043026">
    <property type="protein sequence ID" value="KAI4591229.1"/>
    <property type="molecule type" value="Genomic_DNA"/>
</dbReference>
<organism evidence="1 2">
    <name type="scientific">Ovis ammon polii x Ovis aries</name>
    <dbReference type="NCBI Taxonomy" id="2918886"/>
    <lineage>
        <taxon>Eukaryota</taxon>
        <taxon>Metazoa</taxon>
        <taxon>Chordata</taxon>
        <taxon>Craniata</taxon>
        <taxon>Vertebrata</taxon>
        <taxon>Euteleostomi</taxon>
        <taxon>Mammalia</taxon>
        <taxon>Eutheria</taxon>
        <taxon>Laurasiatheria</taxon>
        <taxon>Artiodactyla</taxon>
        <taxon>Ruminantia</taxon>
        <taxon>Pecora</taxon>
        <taxon>Bovidae</taxon>
        <taxon>Caprinae</taxon>
        <taxon>Ovis</taxon>
    </lineage>
</organism>